<keyword evidence="1" id="KW-0732">Signal</keyword>
<protein>
    <recommendedName>
        <fullName evidence="4">Secreted protein</fullName>
    </recommendedName>
</protein>
<gene>
    <name evidence="2" type="ORF">A9Q84_13610</name>
</gene>
<evidence type="ECO:0000256" key="1">
    <source>
        <dbReference type="SAM" id="SignalP"/>
    </source>
</evidence>
<name>A0A1Y5F8U5_9BACT</name>
<evidence type="ECO:0000313" key="3">
    <source>
        <dbReference type="Proteomes" id="UP000196531"/>
    </source>
</evidence>
<feature type="signal peptide" evidence="1">
    <location>
        <begin position="1"/>
        <end position="19"/>
    </location>
</feature>
<sequence>MKKSILILAITLFSFSVIADECEDNFNKGVYQNAKGNRFVQTASRRFESAKEESSSSNPDNEVVCESLQEARMAAWLGGKQFIKAVQSFRKAYMSCYDENEESAKRNRRLNEKNLESQREFIGDMCDVLSSQCDVPCPDFFNI</sequence>
<proteinExistence type="predicted"/>
<dbReference type="AlphaFoldDB" id="A0A1Y5F8U5"/>
<dbReference type="EMBL" id="MAAO01000006">
    <property type="protein sequence ID" value="OUR97356.1"/>
    <property type="molecule type" value="Genomic_DNA"/>
</dbReference>
<comment type="caution">
    <text evidence="2">The sequence shown here is derived from an EMBL/GenBank/DDBJ whole genome shotgun (WGS) entry which is preliminary data.</text>
</comment>
<accession>A0A1Y5F8U5</accession>
<organism evidence="2 3">
    <name type="scientific">Halobacteriovorax marinus</name>
    <dbReference type="NCBI Taxonomy" id="97084"/>
    <lineage>
        <taxon>Bacteria</taxon>
        <taxon>Pseudomonadati</taxon>
        <taxon>Bdellovibrionota</taxon>
        <taxon>Bacteriovoracia</taxon>
        <taxon>Bacteriovoracales</taxon>
        <taxon>Halobacteriovoraceae</taxon>
        <taxon>Halobacteriovorax</taxon>
    </lineage>
</organism>
<feature type="chain" id="PRO_5012124806" description="Secreted protein" evidence="1">
    <location>
        <begin position="20"/>
        <end position="143"/>
    </location>
</feature>
<reference evidence="3" key="1">
    <citation type="journal article" date="2017" name="Proc. Natl. Acad. Sci. U.S.A.">
        <title>Simulation of Deepwater Horizon oil plume reveals substrate specialization within a complex community of hydrocarbon-degraders.</title>
        <authorList>
            <person name="Hu P."/>
            <person name="Dubinsky E.A."/>
            <person name="Probst A.J."/>
            <person name="Wang J."/>
            <person name="Sieber C.M.K."/>
            <person name="Tom L.M."/>
            <person name="Gardinali P."/>
            <person name="Banfield J.F."/>
            <person name="Atlas R.M."/>
            <person name="Andersen G.L."/>
        </authorList>
    </citation>
    <scope>NUCLEOTIDE SEQUENCE [LARGE SCALE GENOMIC DNA]</scope>
</reference>
<evidence type="ECO:0008006" key="4">
    <source>
        <dbReference type="Google" id="ProtNLM"/>
    </source>
</evidence>
<dbReference type="Proteomes" id="UP000196531">
    <property type="component" value="Unassembled WGS sequence"/>
</dbReference>
<evidence type="ECO:0000313" key="2">
    <source>
        <dbReference type="EMBL" id="OUR97356.1"/>
    </source>
</evidence>